<dbReference type="Proteomes" id="UP000190961">
    <property type="component" value="Unassembled WGS sequence"/>
</dbReference>
<dbReference type="RefSeq" id="WP_079685984.1">
    <property type="nucleotide sequence ID" value="NZ_FUZU01000001.1"/>
</dbReference>
<reference evidence="1 2" key="1">
    <citation type="submission" date="2017-02" db="EMBL/GenBank/DDBJ databases">
        <authorList>
            <person name="Peterson S.W."/>
        </authorList>
    </citation>
    <scope>NUCLEOTIDE SEQUENCE [LARGE SCALE GENOMIC DNA]</scope>
    <source>
        <strain evidence="1 2">DSM 25262</strain>
    </source>
</reference>
<dbReference type="AlphaFoldDB" id="A0A1T5JSQ8"/>
<organism evidence="1 2">
    <name type="scientific">Ohtaekwangia koreensis</name>
    <dbReference type="NCBI Taxonomy" id="688867"/>
    <lineage>
        <taxon>Bacteria</taxon>
        <taxon>Pseudomonadati</taxon>
        <taxon>Bacteroidota</taxon>
        <taxon>Cytophagia</taxon>
        <taxon>Cytophagales</taxon>
        <taxon>Fulvivirgaceae</taxon>
        <taxon>Ohtaekwangia</taxon>
    </lineage>
</organism>
<dbReference type="STRING" id="688867.SAMN05660236_1448"/>
<sequence length="597" mass="63742">MVKRFLLFIYLLIHLIVSVSAQVKIGDNPTTINANSLLELESTNKGLLPPRIILNDVNSVSPLTGAVPAGMLVYSSGGTLADGYYYWDGTKWVAFIAVGEPSITSKTTTTTVAKSETFVVASNDITLTLPAITAADDGLSITIKNIGTYTDEVDVVPSGSSTIEGSSISKHFRWIGKTYIAVNGNWIIKGNEERDDNVFDVTPSGSWTTLEEVLGFLDLHMVGPSVVKLVGGDYPISSTQVIDLPYPLTIQGSSYGTSYLTAASGLGGSPMFSCVSESYFKMLAFDATTLGGYGSSAGDDAIQLVTSGEYSEVKDCTFDGFNRAIAALSNIELWVFEVDITNAVGSGIELAAGATSGVSFKISETDFINCAKGINFLSGSGAITSVLNCGFYNASGGIGINYAPATFTSLASMFITNNTWNNIGTFMSGFDFSRSDGRDANVFIRNNSGGPDQNPHCRIGVNNSSATTSIVTAGTWYKANWTAGTQTSTTTKWTIATNRITYQPVNKSEGWAIISGNISVPSNNRTISIAIVKNGVTTTRFGETDLRLTTANDPYQFATTIYLTDIAPGDYFELYCTSANSGETTTFRDLQWFTETK</sequence>
<dbReference type="OrthoDB" id="953832at2"/>
<accession>A0A1T5JSQ8</accession>
<evidence type="ECO:0000313" key="2">
    <source>
        <dbReference type="Proteomes" id="UP000190961"/>
    </source>
</evidence>
<proteinExistence type="predicted"/>
<protein>
    <recommendedName>
        <fullName evidence="3">Right handed beta helix region</fullName>
    </recommendedName>
</protein>
<keyword evidence="2" id="KW-1185">Reference proteome</keyword>
<dbReference type="InterPro" id="IPR011050">
    <property type="entry name" value="Pectin_lyase_fold/virulence"/>
</dbReference>
<dbReference type="EMBL" id="FUZU01000001">
    <property type="protein sequence ID" value="SKC54456.1"/>
    <property type="molecule type" value="Genomic_DNA"/>
</dbReference>
<evidence type="ECO:0008006" key="3">
    <source>
        <dbReference type="Google" id="ProtNLM"/>
    </source>
</evidence>
<evidence type="ECO:0000313" key="1">
    <source>
        <dbReference type="EMBL" id="SKC54456.1"/>
    </source>
</evidence>
<gene>
    <name evidence="1" type="ORF">SAMN05660236_1448</name>
</gene>
<dbReference type="SUPFAM" id="SSF51126">
    <property type="entry name" value="Pectin lyase-like"/>
    <property type="match status" value="1"/>
</dbReference>
<name>A0A1T5JSQ8_9BACT</name>